<dbReference type="RefSeq" id="WP_238019114.1">
    <property type="nucleotide sequence ID" value="NZ_JAIFZM010000005.1"/>
</dbReference>
<dbReference type="AlphaFoldDB" id="A0AAW5B6G9"/>
<comment type="caution">
    <text evidence="1">The sequence shown here is derived from an EMBL/GenBank/DDBJ whole genome shotgun (WGS) entry which is preliminary data.</text>
</comment>
<evidence type="ECO:0000313" key="2">
    <source>
        <dbReference type="Proteomes" id="UP001199631"/>
    </source>
</evidence>
<keyword evidence="2" id="KW-1185">Reference proteome</keyword>
<dbReference type="EMBL" id="JAIFZM010000005">
    <property type="protein sequence ID" value="MCG3418961.1"/>
    <property type="molecule type" value="Genomic_DNA"/>
</dbReference>
<accession>A0AAW5B6G9</accession>
<organism evidence="1 2">
    <name type="scientific">Oceanobacillus jordanicus</name>
    <dbReference type="NCBI Taxonomy" id="2867266"/>
    <lineage>
        <taxon>Bacteria</taxon>
        <taxon>Bacillati</taxon>
        <taxon>Bacillota</taxon>
        <taxon>Bacilli</taxon>
        <taxon>Bacillales</taxon>
        <taxon>Bacillaceae</taxon>
        <taxon>Oceanobacillus</taxon>
    </lineage>
</organism>
<name>A0AAW5B6G9_9BACI</name>
<protein>
    <submittedName>
        <fullName evidence="1">Uncharacterized protein</fullName>
    </submittedName>
</protein>
<reference evidence="1 2" key="1">
    <citation type="journal article" date="2022" name="Evol. Bioinform. Online">
        <title>Draft Genome Sequence of Oceanobacillus jordanicus Strain GSFE11, a Halotolerant Plant Growth-Promoting Bacterial Endophyte Isolated From the Jordan Valley.</title>
        <authorList>
            <person name="Alhindi T."/>
            <person name="Albdaiwi R."/>
        </authorList>
    </citation>
    <scope>NUCLEOTIDE SEQUENCE [LARGE SCALE GENOMIC DNA]</scope>
    <source>
        <strain evidence="1 2">GSFE11</strain>
    </source>
</reference>
<evidence type="ECO:0000313" key="1">
    <source>
        <dbReference type="EMBL" id="MCG3418961.1"/>
    </source>
</evidence>
<dbReference type="Proteomes" id="UP001199631">
    <property type="component" value="Unassembled WGS sequence"/>
</dbReference>
<proteinExistence type="predicted"/>
<gene>
    <name evidence="1" type="ORF">K3T81_07355</name>
</gene>
<sequence>MAKSFLEKRDFKALTTLNVYSAVQIANENSDDKNKIIFITNFGIVTAEKILTGDFKEDELNESNYSKFISQSAVSLTREALKEHNNEDVLLDKTSFVLENVVIRPYGSDQINNFSSLILFSDQIVGVSSGTLSENNS</sequence>